<gene>
    <name evidence="1" type="ORF">OH76DRAFT_1482899</name>
</gene>
<reference evidence="1 2" key="1">
    <citation type="journal article" date="2018" name="Biotechnol. Biofuels">
        <title>Integrative visual omics of the white-rot fungus Polyporus brumalis exposes the biotechnological potential of its oxidative enzymes for delignifying raw plant biomass.</title>
        <authorList>
            <person name="Miyauchi S."/>
            <person name="Rancon A."/>
            <person name="Drula E."/>
            <person name="Hage H."/>
            <person name="Chaduli D."/>
            <person name="Favel A."/>
            <person name="Grisel S."/>
            <person name="Henrissat B."/>
            <person name="Herpoel-Gimbert I."/>
            <person name="Ruiz-Duenas F.J."/>
            <person name="Chevret D."/>
            <person name="Hainaut M."/>
            <person name="Lin J."/>
            <person name="Wang M."/>
            <person name="Pangilinan J."/>
            <person name="Lipzen A."/>
            <person name="Lesage-Meessen L."/>
            <person name="Navarro D."/>
            <person name="Riley R."/>
            <person name="Grigoriev I.V."/>
            <person name="Zhou S."/>
            <person name="Raouche S."/>
            <person name="Rosso M.N."/>
        </authorList>
    </citation>
    <scope>NUCLEOTIDE SEQUENCE [LARGE SCALE GENOMIC DNA]</scope>
    <source>
        <strain evidence="1 2">BRFM 1820</strain>
    </source>
</reference>
<keyword evidence="2" id="KW-1185">Reference proteome</keyword>
<dbReference type="AlphaFoldDB" id="A0A371DBB9"/>
<evidence type="ECO:0000313" key="2">
    <source>
        <dbReference type="Proteomes" id="UP000256964"/>
    </source>
</evidence>
<organism evidence="1 2">
    <name type="scientific">Lentinus brumalis</name>
    <dbReference type="NCBI Taxonomy" id="2498619"/>
    <lineage>
        <taxon>Eukaryota</taxon>
        <taxon>Fungi</taxon>
        <taxon>Dikarya</taxon>
        <taxon>Basidiomycota</taxon>
        <taxon>Agaricomycotina</taxon>
        <taxon>Agaricomycetes</taxon>
        <taxon>Polyporales</taxon>
        <taxon>Polyporaceae</taxon>
        <taxon>Lentinus</taxon>
    </lineage>
</organism>
<evidence type="ECO:0000313" key="1">
    <source>
        <dbReference type="EMBL" id="RDX49810.1"/>
    </source>
</evidence>
<proteinExistence type="predicted"/>
<name>A0A371DBB9_9APHY</name>
<accession>A0A371DBB9</accession>
<sequence>MPNKVLVKILAAVNPVPGTGMASWSPYWLPLMAVCQHWRKLIRNTPDFWQKIAVGLHLHWLELCLKHSQRTPVQVTFQYPVPFDETMNLQVLRTHWHRIEYLCFEALDCAQFDSSMMVPEMPELRTLIVNVEHISHSIRDGAKHDGTGVIFRLPHGRLPHLKALTLEGTSLVADNVALSSLRLLHLGKYAGARPLYTTAQFVTMLSSCTSLERLTIAENALHAVTVVPNPSDDGGPVAHLSPRLRDVNIHGSVVHISNLLSHIQVPAHVDLVLSTPELTEERAAVAPANMLPPTRLRRNLGILRSATRLKVDSCHDEVGVIKVIATRKLGSSGRFEISVPVPGGKNGNGSQARRMYYRALLRAVRDMFPDAQLDTLVCAGDIDAISESEWRDGLLAQYPTLRTLVVDDGEYGGDATPVFKALGSTVAQLQLGVISALCPALGYLWIRNAEPTVKLLEEARTCLSRREYHQAARLGRLRFELNPDYERPGRWQDVPKYLPRLNQWVPKCELRLWERDVDNDEMFMDTSMEMPF</sequence>
<protein>
    <submittedName>
        <fullName evidence="1">Uncharacterized protein</fullName>
    </submittedName>
</protein>
<dbReference type="EMBL" id="KZ857403">
    <property type="protein sequence ID" value="RDX49810.1"/>
    <property type="molecule type" value="Genomic_DNA"/>
</dbReference>
<dbReference type="OrthoDB" id="2745493at2759"/>
<dbReference type="Proteomes" id="UP000256964">
    <property type="component" value="Unassembled WGS sequence"/>
</dbReference>